<name>A0A6J7LAH5_9ZZZZ</name>
<proteinExistence type="predicted"/>
<evidence type="ECO:0000256" key="1">
    <source>
        <dbReference type="SAM" id="MobiDB-lite"/>
    </source>
</evidence>
<dbReference type="AlphaFoldDB" id="A0A6J7LAH5"/>
<sequence>MAEVSRVMSKLCLLLVAVNSSSRVSTSRTGRPLRIESAAATASYSQIFDLPPKPPPTATSCTMTCSTSRSSTLASSLRTMKGDCVVTHTSSTEASGSHRATTLLVSIQAWVCRPNRNVPLAVTAAVRESSGAPHSRWVDSETLPPGWIGRASGATASAMVVAARSTSNRTATSRIAASAASRVSAATPAISSPTKRTTSEARTLRSDSGPP</sequence>
<feature type="region of interest" description="Disordered" evidence="1">
    <location>
        <begin position="177"/>
        <end position="211"/>
    </location>
</feature>
<feature type="compositionally biased region" description="Low complexity" evidence="1">
    <location>
        <begin position="177"/>
        <end position="189"/>
    </location>
</feature>
<accession>A0A6J7LAH5</accession>
<gene>
    <name evidence="2" type="ORF">UFOPK3773_02198</name>
</gene>
<dbReference type="EMBL" id="CAFBNF010000351">
    <property type="protein sequence ID" value="CAB4963883.1"/>
    <property type="molecule type" value="Genomic_DNA"/>
</dbReference>
<protein>
    <submittedName>
        <fullName evidence="2">Unannotated protein</fullName>
    </submittedName>
</protein>
<organism evidence="2">
    <name type="scientific">freshwater metagenome</name>
    <dbReference type="NCBI Taxonomy" id="449393"/>
    <lineage>
        <taxon>unclassified sequences</taxon>
        <taxon>metagenomes</taxon>
        <taxon>ecological metagenomes</taxon>
    </lineage>
</organism>
<evidence type="ECO:0000313" key="2">
    <source>
        <dbReference type="EMBL" id="CAB4963883.1"/>
    </source>
</evidence>
<reference evidence="2" key="1">
    <citation type="submission" date="2020-05" db="EMBL/GenBank/DDBJ databases">
        <authorList>
            <person name="Chiriac C."/>
            <person name="Salcher M."/>
            <person name="Ghai R."/>
            <person name="Kavagutti S V."/>
        </authorList>
    </citation>
    <scope>NUCLEOTIDE SEQUENCE</scope>
</reference>